<dbReference type="PANTHER" id="PTHR23028:SF53">
    <property type="entry name" value="ACYL_TRANSF_3 DOMAIN-CONTAINING PROTEIN"/>
    <property type="match status" value="1"/>
</dbReference>
<keyword evidence="3" id="KW-0012">Acyltransferase</keyword>
<feature type="transmembrane region" description="Helical" evidence="1">
    <location>
        <begin position="327"/>
        <end position="345"/>
    </location>
</feature>
<organism evidence="3 4">
    <name type="scientific">Hymenobacter arizonensis</name>
    <name type="common">Siccationidurans arizonensis</name>
    <dbReference type="NCBI Taxonomy" id="1227077"/>
    <lineage>
        <taxon>Bacteria</taxon>
        <taxon>Pseudomonadati</taxon>
        <taxon>Bacteroidota</taxon>
        <taxon>Cytophagia</taxon>
        <taxon>Cytophagales</taxon>
        <taxon>Hymenobacteraceae</taxon>
        <taxon>Hymenobacter</taxon>
    </lineage>
</organism>
<feature type="transmembrane region" description="Helical" evidence="1">
    <location>
        <begin position="303"/>
        <end position="321"/>
    </location>
</feature>
<evidence type="ECO:0000313" key="3">
    <source>
        <dbReference type="EMBL" id="SFQ83681.1"/>
    </source>
</evidence>
<gene>
    <name evidence="3" type="ORF">SAMN04515668_5027</name>
</gene>
<dbReference type="GO" id="GO:0000271">
    <property type="term" value="P:polysaccharide biosynthetic process"/>
    <property type="evidence" value="ECO:0007669"/>
    <property type="project" value="TreeGrafter"/>
</dbReference>
<dbReference type="EMBL" id="FOXS01000012">
    <property type="protein sequence ID" value="SFQ83681.1"/>
    <property type="molecule type" value="Genomic_DNA"/>
</dbReference>
<feature type="transmembrane region" description="Helical" evidence="1">
    <location>
        <begin position="227"/>
        <end position="247"/>
    </location>
</feature>
<dbReference type="Pfam" id="PF01757">
    <property type="entry name" value="Acyl_transf_3"/>
    <property type="match status" value="1"/>
</dbReference>
<evidence type="ECO:0000259" key="2">
    <source>
        <dbReference type="Pfam" id="PF01757"/>
    </source>
</evidence>
<keyword evidence="3" id="KW-0808">Transferase</keyword>
<dbReference type="Proteomes" id="UP000199029">
    <property type="component" value="Unassembled WGS sequence"/>
</dbReference>
<dbReference type="STRING" id="1227077.SAMN04515668_5027"/>
<dbReference type="InterPro" id="IPR050879">
    <property type="entry name" value="Acyltransferase_3"/>
</dbReference>
<keyword evidence="4" id="KW-1185">Reference proteome</keyword>
<feature type="transmembrane region" description="Helical" evidence="1">
    <location>
        <begin position="132"/>
        <end position="151"/>
    </location>
</feature>
<feature type="transmembrane region" description="Helical" evidence="1">
    <location>
        <begin position="30"/>
        <end position="50"/>
    </location>
</feature>
<dbReference type="GO" id="GO:0016787">
    <property type="term" value="F:hydrolase activity"/>
    <property type="evidence" value="ECO:0007669"/>
    <property type="project" value="UniProtKB-KW"/>
</dbReference>
<keyword evidence="1" id="KW-1133">Transmembrane helix</keyword>
<dbReference type="AlphaFoldDB" id="A0A1I6BRX8"/>
<proteinExistence type="predicted"/>
<feature type="domain" description="Acyltransferase 3" evidence="2">
    <location>
        <begin position="1"/>
        <end position="339"/>
    </location>
</feature>
<keyword evidence="1" id="KW-0472">Membrane</keyword>
<feature type="transmembrane region" description="Helical" evidence="1">
    <location>
        <begin position="70"/>
        <end position="90"/>
    </location>
</feature>
<sequence>MVFFYHLVPELPLRTTTSITWAIRLIQQGYIGVNIFFVLSGFLITTRYLNRILMTAPWFWSYLQNRFARIYPVYLLLTVFTFGVMILRPISNYYEWPATYRALDKVTVLFLNLTLTRAYFQELSLIGVPTAWTLTVEETFYVCAPFLLIGIRRNFHRIYLYPLLFFAIGSALVAFCSHYLPYYGLMNNLTFMGSDTFFGRCVEFLVGMALGYWVAHPRRIMQPRFCVKATWLGSAGVVVGMICMAMIEYTFPSQSVTHLVALRLMTNILLPIPIAAMIWGLITEHTWLQRILSTKTFDVLGKGSYGFYLLHLGATDLIFSHFITGHWAGRLVGYTLLSIALYKGVEHPLNRRLRYKTLTNQR</sequence>
<evidence type="ECO:0000256" key="1">
    <source>
        <dbReference type="SAM" id="Phobius"/>
    </source>
</evidence>
<dbReference type="PANTHER" id="PTHR23028">
    <property type="entry name" value="ACETYLTRANSFERASE"/>
    <property type="match status" value="1"/>
</dbReference>
<dbReference type="GO" id="GO:0016020">
    <property type="term" value="C:membrane"/>
    <property type="evidence" value="ECO:0007669"/>
    <property type="project" value="TreeGrafter"/>
</dbReference>
<feature type="transmembrane region" description="Helical" evidence="1">
    <location>
        <begin position="259"/>
        <end position="282"/>
    </location>
</feature>
<reference evidence="4" key="1">
    <citation type="submission" date="2016-10" db="EMBL/GenBank/DDBJ databases">
        <authorList>
            <person name="Varghese N."/>
            <person name="Submissions S."/>
        </authorList>
    </citation>
    <scope>NUCLEOTIDE SEQUENCE [LARGE SCALE GENOMIC DNA]</scope>
    <source>
        <strain evidence="4">OR362-8,ATCC BAA-1266,JCM 13504</strain>
    </source>
</reference>
<protein>
    <submittedName>
        <fullName evidence="3">Peptidoglycan/LPS O-acetylase OafA/YrhL, contains acyltransferase and SGNH-hydrolase domains</fullName>
    </submittedName>
</protein>
<name>A0A1I6BRX8_HYMAR</name>
<feature type="transmembrane region" description="Helical" evidence="1">
    <location>
        <begin position="197"/>
        <end position="215"/>
    </location>
</feature>
<accession>A0A1I6BRX8</accession>
<evidence type="ECO:0000313" key="4">
    <source>
        <dbReference type="Proteomes" id="UP000199029"/>
    </source>
</evidence>
<keyword evidence="3" id="KW-0378">Hydrolase</keyword>
<dbReference type="GO" id="GO:0016747">
    <property type="term" value="F:acyltransferase activity, transferring groups other than amino-acyl groups"/>
    <property type="evidence" value="ECO:0007669"/>
    <property type="project" value="InterPro"/>
</dbReference>
<feature type="transmembrane region" description="Helical" evidence="1">
    <location>
        <begin position="163"/>
        <end position="185"/>
    </location>
</feature>
<keyword evidence="1" id="KW-0812">Transmembrane</keyword>
<dbReference type="InterPro" id="IPR002656">
    <property type="entry name" value="Acyl_transf_3_dom"/>
</dbReference>